<reference evidence="5 6" key="1">
    <citation type="journal article" date="2018" name="Mol. Ecol.">
        <title>The obligate alkalophilic soda-lake fungus Sodiomyces alkalinus has shifted to a protein diet.</title>
        <authorList>
            <person name="Grum-Grzhimaylo A.A."/>
            <person name="Falkoski D.L."/>
            <person name="van den Heuvel J."/>
            <person name="Valero-Jimenez C.A."/>
            <person name="Min B."/>
            <person name="Choi I.G."/>
            <person name="Lipzen A."/>
            <person name="Daum C.G."/>
            <person name="Aanen D.K."/>
            <person name="Tsang A."/>
            <person name="Henrissat B."/>
            <person name="Bilanenko E.N."/>
            <person name="de Vries R.P."/>
            <person name="van Kan J.A.L."/>
            <person name="Grigoriev I.V."/>
            <person name="Debets A.J.M."/>
        </authorList>
    </citation>
    <scope>NUCLEOTIDE SEQUENCE [LARGE SCALE GENOMIC DNA]</scope>
    <source>
        <strain evidence="5 6">F11</strain>
    </source>
</reference>
<dbReference type="GO" id="GO:0006046">
    <property type="term" value="P:N-acetylglucosamine catabolic process"/>
    <property type="evidence" value="ECO:0007669"/>
    <property type="project" value="TreeGrafter"/>
</dbReference>
<dbReference type="SUPFAM" id="SSF51556">
    <property type="entry name" value="Metallo-dependent hydrolases"/>
    <property type="match status" value="1"/>
</dbReference>
<feature type="domain" description="Amidohydrolase 3" evidence="4">
    <location>
        <begin position="475"/>
        <end position="531"/>
    </location>
</feature>
<feature type="region of interest" description="Disordered" evidence="2">
    <location>
        <begin position="1"/>
        <end position="31"/>
    </location>
</feature>
<proteinExistence type="predicted"/>
<keyword evidence="6" id="KW-1185">Reference proteome</keyword>
<dbReference type="AlphaFoldDB" id="A0A3N2PRS7"/>
<dbReference type="RefSeq" id="XP_028464872.1">
    <property type="nucleotide sequence ID" value="XM_028608813.1"/>
</dbReference>
<name>A0A3N2PRS7_SODAK</name>
<dbReference type="Proteomes" id="UP000272025">
    <property type="component" value="Unassembled WGS sequence"/>
</dbReference>
<dbReference type="Pfam" id="PF07969">
    <property type="entry name" value="Amidohydro_3"/>
    <property type="match status" value="1"/>
</dbReference>
<dbReference type="InterPro" id="IPR032466">
    <property type="entry name" value="Metal_Hydrolase"/>
</dbReference>
<gene>
    <name evidence="5" type="ORF">SODALDRAFT_297019</name>
</gene>
<keyword evidence="3" id="KW-1133">Transmembrane helix</keyword>
<keyword evidence="3" id="KW-0812">Transmembrane</keyword>
<sequence>MGPNIKGRYEPAPSAEGNTKRQGVEVGSHRSRRWVRRRRSLKVISLSCLACLAFIAFAQWKQILPPTRKPLPLLSSNQLQEDLRTCSELRKKPQDPRGIGRERNARHVQGHKPTLIRNATIWVGEPEPGTSPEEARAGKGYSWVRGDIFSQNGLIQRVESHISPDSVPEDTLIWDAGGRQLTSGIIDMHSHTGVSPLPDLAGTDDTNELSSDTTPYVRSIDGFDPLDPQIQVIKSGGVTTSLVLPGSGNNIGGEAFVFKHAVGDRDGRPEISARDMLADPDRNWRYIKMACGENPKRVYGRIGRGPFSRLGESWEFRHAFEQAADLVRRQDDWCRRADTLGLESMDEYLPRDLAWETLGAVLRGQVHVNTHCYTVPDLEAFVDHTNEFKFPVRAFHHAHQTFLVPEILKRAWGDRPPASALFADNMFYKAEAHVASEHAGKILWDHGLTPVYVSDNPVLNAQHVVFEAAKAYRYGLPYHAALASVTTAPADLLGLGQRLGKVKPGYDADLVVWDSDPLSVGATPLQVWIDGYAQFEDPVELDNKPVTNPITPDERLGESAEETEQVFQDVIFTGVTKILLRSSTIERRRTTNVVVTGGEIICIGTCTSRIEAAPSHRIIHLKNGYLVKAFTAFGATIGLNAIDYERDTDNGFNPKEFSRAIDGLTLDNKKLHAAHKYGITKAISAPRFMSALSHYGTSVGFVTDAQHALEKDAVWLEDVAVHYTVTLGAKSDAQPSISGVFSTLRKSLLKAAASVSSRGEEKEEEETAEPYSEQAYLRKVVKGELPLVLTAHSADVIAAALRLKDDVEKALVRKASDSSSSSSSSPARMRLVILGGAESHLVASELAAAEVGVVLAPFQSFATSWDQRRALTGAPLTNGTAIDALLDAGVVTAIGLEEDWLVRDLGLLAGIALKNSGGRLDEMTALDLVSRNIYTMLGIEEPKTVRFVVFEGSPLEIDGRVRAVSGRGQVSVYMRQ</sequence>
<feature type="transmembrane region" description="Helical" evidence="3">
    <location>
        <begin position="40"/>
        <end position="60"/>
    </location>
</feature>
<evidence type="ECO:0000259" key="4">
    <source>
        <dbReference type="Pfam" id="PF07969"/>
    </source>
</evidence>
<dbReference type="CDD" id="cd01309">
    <property type="entry name" value="Met_dep_hydrolase_C"/>
    <property type="match status" value="1"/>
</dbReference>
<protein>
    <submittedName>
        <fullName evidence="5">Amidohydrolase</fullName>
    </submittedName>
</protein>
<dbReference type="STRING" id="1314773.A0A3N2PRS7"/>
<evidence type="ECO:0000313" key="6">
    <source>
        <dbReference type="Proteomes" id="UP000272025"/>
    </source>
</evidence>
<dbReference type="PANTHER" id="PTHR11113:SF14">
    <property type="entry name" value="N-ACETYLGLUCOSAMINE-6-PHOSPHATE DEACETYLASE"/>
    <property type="match status" value="1"/>
</dbReference>
<evidence type="ECO:0000256" key="3">
    <source>
        <dbReference type="SAM" id="Phobius"/>
    </source>
</evidence>
<organism evidence="5 6">
    <name type="scientific">Sodiomyces alkalinus (strain CBS 110278 / VKM F-3762 / F11)</name>
    <name type="common">Alkaliphilic filamentous fungus</name>
    <dbReference type="NCBI Taxonomy" id="1314773"/>
    <lineage>
        <taxon>Eukaryota</taxon>
        <taxon>Fungi</taxon>
        <taxon>Dikarya</taxon>
        <taxon>Ascomycota</taxon>
        <taxon>Pezizomycotina</taxon>
        <taxon>Sordariomycetes</taxon>
        <taxon>Hypocreomycetidae</taxon>
        <taxon>Glomerellales</taxon>
        <taxon>Plectosphaerellaceae</taxon>
        <taxon>Sodiomyces</taxon>
    </lineage>
</organism>
<dbReference type="GeneID" id="39577291"/>
<accession>A0A3N2PRS7</accession>
<dbReference type="InterPro" id="IPR013108">
    <property type="entry name" value="Amidohydro_3"/>
</dbReference>
<dbReference type="SUPFAM" id="SSF51338">
    <property type="entry name" value="Composite domain of metallo-dependent hydrolases"/>
    <property type="match status" value="1"/>
</dbReference>
<dbReference type="EMBL" id="ML119057">
    <property type="protein sequence ID" value="ROT37066.1"/>
    <property type="molecule type" value="Genomic_DNA"/>
</dbReference>
<evidence type="ECO:0000313" key="5">
    <source>
        <dbReference type="EMBL" id="ROT37066.1"/>
    </source>
</evidence>
<evidence type="ECO:0000256" key="2">
    <source>
        <dbReference type="SAM" id="MobiDB-lite"/>
    </source>
</evidence>
<dbReference type="Gene3D" id="3.20.20.140">
    <property type="entry name" value="Metal-dependent hydrolases"/>
    <property type="match status" value="2"/>
</dbReference>
<dbReference type="GO" id="GO:0008448">
    <property type="term" value="F:N-acetylglucosamine-6-phosphate deacetylase activity"/>
    <property type="evidence" value="ECO:0007669"/>
    <property type="project" value="TreeGrafter"/>
</dbReference>
<keyword evidence="3" id="KW-0472">Membrane</keyword>
<dbReference type="InterPro" id="IPR011059">
    <property type="entry name" value="Metal-dep_hydrolase_composite"/>
</dbReference>
<dbReference type="PANTHER" id="PTHR11113">
    <property type="entry name" value="N-ACETYLGLUCOSAMINE-6-PHOSPHATE DEACETYLASE"/>
    <property type="match status" value="1"/>
</dbReference>
<keyword evidence="1 5" id="KW-0378">Hydrolase</keyword>
<dbReference type="OrthoDB" id="10258955at2759"/>
<evidence type="ECO:0000256" key="1">
    <source>
        <dbReference type="ARBA" id="ARBA00022801"/>
    </source>
</evidence>